<dbReference type="EMBL" id="JAHDVG010000483">
    <property type="protein sequence ID" value="KAH1171168.1"/>
    <property type="molecule type" value="Genomic_DNA"/>
</dbReference>
<reference evidence="1" key="1">
    <citation type="submission" date="2021-09" db="EMBL/GenBank/DDBJ databases">
        <title>The genome of Mauremys mutica provides insights into the evolution of semi-aquatic lifestyle.</title>
        <authorList>
            <person name="Gong S."/>
            <person name="Gao Y."/>
        </authorList>
    </citation>
    <scope>NUCLEOTIDE SEQUENCE</scope>
    <source>
        <strain evidence="1">MM-2020</strain>
        <tissue evidence="1">Muscle</tissue>
    </source>
</reference>
<accession>A0A9D3X221</accession>
<evidence type="ECO:0000313" key="1">
    <source>
        <dbReference type="EMBL" id="KAH1171168.1"/>
    </source>
</evidence>
<protein>
    <submittedName>
        <fullName evidence="1">Uncharacterized protein</fullName>
    </submittedName>
</protein>
<sequence length="107" mass="11654">MWSSCVRGQVLVAPAAGFHGCIVCTQRLQSHCARWSQETSEILRHFLCDGFIPSAHGVGLLNLDRTDPFTPPFLAALCVQGNAGKLSALILVSINKMLLHLLEKNLV</sequence>
<dbReference type="Proteomes" id="UP000827986">
    <property type="component" value="Unassembled WGS sequence"/>
</dbReference>
<gene>
    <name evidence="1" type="ORF">KIL84_006786</name>
</gene>
<comment type="caution">
    <text evidence="1">The sequence shown here is derived from an EMBL/GenBank/DDBJ whole genome shotgun (WGS) entry which is preliminary data.</text>
</comment>
<evidence type="ECO:0000313" key="2">
    <source>
        <dbReference type="Proteomes" id="UP000827986"/>
    </source>
</evidence>
<organism evidence="1 2">
    <name type="scientific">Mauremys mutica</name>
    <name type="common">yellowpond turtle</name>
    <dbReference type="NCBI Taxonomy" id="74926"/>
    <lineage>
        <taxon>Eukaryota</taxon>
        <taxon>Metazoa</taxon>
        <taxon>Chordata</taxon>
        <taxon>Craniata</taxon>
        <taxon>Vertebrata</taxon>
        <taxon>Euteleostomi</taxon>
        <taxon>Archelosauria</taxon>
        <taxon>Testudinata</taxon>
        <taxon>Testudines</taxon>
        <taxon>Cryptodira</taxon>
        <taxon>Durocryptodira</taxon>
        <taxon>Testudinoidea</taxon>
        <taxon>Geoemydidae</taxon>
        <taxon>Geoemydinae</taxon>
        <taxon>Mauremys</taxon>
    </lineage>
</organism>
<name>A0A9D3X221_9SAUR</name>
<dbReference type="AlphaFoldDB" id="A0A9D3X221"/>
<keyword evidence="2" id="KW-1185">Reference proteome</keyword>
<proteinExistence type="predicted"/>